<protein>
    <submittedName>
        <fullName evidence="1">Uncharacterized protein</fullName>
    </submittedName>
</protein>
<sequence>MALSAACCAGENARRSCKMKTATNGSSGSSRYAARCLQAYAAAWRAKRKAALKLPLRLPRLACME</sequence>
<reference evidence="1" key="1">
    <citation type="submission" date="2020-08" db="EMBL/GenBank/DDBJ databases">
        <title>Multicomponent nature underlies the extraordinary mechanical properties of spider dragline silk.</title>
        <authorList>
            <person name="Kono N."/>
            <person name="Nakamura H."/>
            <person name="Mori M."/>
            <person name="Yoshida Y."/>
            <person name="Ohtoshi R."/>
            <person name="Malay A.D."/>
            <person name="Moran D.A.P."/>
            <person name="Tomita M."/>
            <person name="Numata K."/>
            <person name="Arakawa K."/>
        </authorList>
    </citation>
    <scope>NUCLEOTIDE SEQUENCE</scope>
</reference>
<comment type="caution">
    <text evidence="1">The sequence shown here is derived from an EMBL/GenBank/DDBJ whole genome shotgun (WGS) entry which is preliminary data.</text>
</comment>
<accession>A0A8X6MX53</accession>
<organism evidence="1 2">
    <name type="scientific">Nephila pilipes</name>
    <name type="common">Giant wood spider</name>
    <name type="synonym">Nephila maculata</name>
    <dbReference type="NCBI Taxonomy" id="299642"/>
    <lineage>
        <taxon>Eukaryota</taxon>
        <taxon>Metazoa</taxon>
        <taxon>Ecdysozoa</taxon>
        <taxon>Arthropoda</taxon>
        <taxon>Chelicerata</taxon>
        <taxon>Arachnida</taxon>
        <taxon>Araneae</taxon>
        <taxon>Araneomorphae</taxon>
        <taxon>Entelegynae</taxon>
        <taxon>Araneoidea</taxon>
        <taxon>Nephilidae</taxon>
        <taxon>Nephila</taxon>
    </lineage>
</organism>
<dbReference type="Proteomes" id="UP000887013">
    <property type="component" value="Unassembled WGS sequence"/>
</dbReference>
<proteinExistence type="predicted"/>
<keyword evidence="2" id="KW-1185">Reference proteome</keyword>
<evidence type="ECO:0000313" key="2">
    <source>
        <dbReference type="Proteomes" id="UP000887013"/>
    </source>
</evidence>
<evidence type="ECO:0000313" key="1">
    <source>
        <dbReference type="EMBL" id="GFS81991.1"/>
    </source>
</evidence>
<gene>
    <name evidence="1" type="ORF">NPIL_471771</name>
</gene>
<name>A0A8X6MX53_NEPPI</name>
<dbReference type="EMBL" id="BMAW01003135">
    <property type="protein sequence ID" value="GFS81991.1"/>
    <property type="molecule type" value="Genomic_DNA"/>
</dbReference>
<dbReference type="AlphaFoldDB" id="A0A8X6MX53"/>
<feature type="non-terminal residue" evidence="1">
    <location>
        <position position="65"/>
    </location>
</feature>